<feature type="chain" id="PRO_5047089442" evidence="1">
    <location>
        <begin position="29"/>
        <end position="92"/>
    </location>
</feature>
<sequence>MDIKSLPPAVLTLLTALYVLNPWEVLQSSKVFKDLRPRDVNGYKHMGSPLAVAICSSLHFWPMQIDMTGPDVRIENEEAKETQFQASADSIV</sequence>
<protein>
    <submittedName>
        <fullName evidence="2">Uncharacterized protein</fullName>
    </submittedName>
</protein>
<comment type="caution">
    <text evidence="2">The sequence shown here is derived from an EMBL/GenBank/DDBJ whole genome shotgun (WGS) entry which is preliminary data.</text>
</comment>
<proteinExistence type="predicted"/>
<reference evidence="2 3" key="1">
    <citation type="journal article" date="2023" name="Nucleic Acids Res.">
        <title>The hologenome of Daphnia magna reveals possible DNA methylation and microbiome-mediated evolution of the host genome.</title>
        <authorList>
            <person name="Chaturvedi A."/>
            <person name="Li X."/>
            <person name="Dhandapani V."/>
            <person name="Marshall H."/>
            <person name="Kissane S."/>
            <person name="Cuenca-Cambronero M."/>
            <person name="Asole G."/>
            <person name="Calvet F."/>
            <person name="Ruiz-Romero M."/>
            <person name="Marangio P."/>
            <person name="Guigo R."/>
            <person name="Rago D."/>
            <person name="Mirbahai L."/>
            <person name="Eastwood N."/>
            <person name="Colbourne J.K."/>
            <person name="Zhou J."/>
            <person name="Mallon E."/>
            <person name="Orsini L."/>
        </authorList>
    </citation>
    <scope>NUCLEOTIDE SEQUENCE [LARGE SCALE GENOMIC DNA]</scope>
    <source>
        <strain evidence="2">LRV0_1</strain>
    </source>
</reference>
<name>A0ABQ9ZNM3_9CRUS</name>
<evidence type="ECO:0000313" key="2">
    <source>
        <dbReference type="EMBL" id="KAK4014511.1"/>
    </source>
</evidence>
<feature type="signal peptide" evidence="1">
    <location>
        <begin position="1"/>
        <end position="28"/>
    </location>
</feature>
<dbReference type="Proteomes" id="UP001234178">
    <property type="component" value="Unassembled WGS sequence"/>
</dbReference>
<keyword evidence="1" id="KW-0732">Signal</keyword>
<keyword evidence="3" id="KW-1185">Reference proteome</keyword>
<organism evidence="2 3">
    <name type="scientific">Daphnia magna</name>
    <dbReference type="NCBI Taxonomy" id="35525"/>
    <lineage>
        <taxon>Eukaryota</taxon>
        <taxon>Metazoa</taxon>
        <taxon>Ecdysozoa</taxon>
        <taxon>Arthropoda</taxon>
        <taxon>Crustacea</taxon>
        <taxon>Branchiopoda</taxon>
        <taxon>Diplostraca</taxon>
        <taxon>Cladocera</taxon>
        <taxon>Anomopoda</taxon>
        <taxon>Daphniidae</taxon>
        <taxon>Daphnia</taxon>
    </lineage>
</organism>
<evidence type="ECO:0000256" key="1">
    <source>
        <dbReference type="SAM" id="SignalP"/>
    </source>
</evidence>
<dbReference type="EMBL" id="JAOYFB010000004">
    <property type="protein sequence ID" value="KAK4014511.1"/>
    <property type="molecule type" value="Genomic_DNA"/>
</dbReference>
<accession>A0ABQ9ZNM3</accession>
<evidence type="ECO:0000313" key="3">
    <source>
        <dbReference type="Proteomes" id="UP001234178"/>
    </source>
</evidence>
<gene>
    <name evidence="2" type="ORF">OUZ56_027034</name>
</gene>